<evidence type="ECO:0000256" key="3">
    <source>
        <dbReference type="ARBA" id="ARBA00022833"/>
    </source>
</evidence>
<keyword evidence="3 9" id="KW-0862">Zinc</keyword>
<keyword evidence="13" id="KW-1185">Reference proteome</keyword>
<evidence type="ECO:0000259" key="11">
    <source>
        <dbReference type="PROSITE" id="PS50884"/>
    </source>
</evidence>
<evidence type="ECO:0000256" key="2">
    <source>
        <dbReference type="ARBA" id="ARBA00022771"/>
    </source>
</evidence>
<keyword evidence="5 8" id="KW-0238">DNA-binding</keyword>
<keyword evidence="6 9" id="KW-0804">Transcription</keyword>
<evidence type="ECO:0000313" key="12">
    <source>
        <dbReference type="EMBL" id="KAF6171983.1"/>
    </source>
</evidence>
<evidence type="ECO:0000256" key="7">
    <source>
        <dbReference type="ARBA" id="ARBA00023242"/>
    </source>
</evidence>
<dbReference type="GO" id="GO:0003700">
    <property type="term" value="F:DNA-binding transcription factor activity"/>
    <property type="evidence" value="ECO:0007669"/>
    <property type="project" value="UniProtKB-UniRule"/>
</dbReference>
<keyword evidence="7 8" id="KW-0539">Nucleus</keyword>
<protein>
    <recommendedName>
        <fullName evidence="9">Dof zinc finger protein</fullName>
    </recommendedName>
</protein>
<gene>
    <name evidence="12" type="ORF">GIB67_029401</name>
</gene>
<keyword evidence="4 9" id="KW-0805">Transcription regulation</keyword>
<evidence type="ECO:0000256" key="9">
    <source>
        <dbReference type="RuleBase" id="RU369094"/>
    </source>
</evidence>
<evidence type="ECO:0000256" key="4">
    <source>
        <dbReference type="ARBA" id="ARBA00023015"/>
    </source>
</evidence>
<reference evidence="12 13" key="1">
    <citation type="journal article" date="2020" name="IScience">
        <title>Genome Sequencing of the Endangered Kingdonia uniflora (Circaeasteraceae, Ranunculales) Reveals Potential Mechanisms of Evolutionary Specialization.</title>
        <authorList>
            <person name="Sun Y."/>
            <person name="Deng T."/>
            <person name="Zhang A."/>
            <person name="Moore M.J."/>
            <person name="Landis J.B."/>
            <person name="Lin N."/>
            <person name="Zhang H."/>
            <person name="Zhang X."/>
            <person name="Huang J."/>
            <person name="Zhang X."/>
            <person name="Sun H."/>
            <person name="Wang H."/>
        </authorList>
    </citation>
    <scope>NUCLEOTIDE SEQUENCE [LARGE SCALE GENOMIC DNA]</scope>
    <source>
        <strain evidence="12">TB1705</strain>
        <tissue evidence="12">Leaf</tissue>
    </source>
</reference>
<dbReference type="AlphaFoldDB" id="A0A7J7NY27"/>
<dbReference type="Pfam" id="PF02701">
    <property type="entry name" value="Zn_ribbon_Dof"/>
    <property type="match status" value="1"/>
</dbReference>
<organism evidence="12 13">
    <name type="scientific">Kingdonia uniflora</name>
    <dbReference type="NCBI Taxonomy" id="39325"/>
    <lineage>
        <taxon>Eukaryota</taxon>
        <taxon>Viridiplantae</taxon>
        <taxon>Streptophyta</taxon>
        <taxon>Embryophyta</taxon>
        <taxon>Tracheophyta</taxon>
        <taxon>Spermatophyta</taxon>
        <taxon>Magnoliopsida</taxon>
        <taxon>Ranunculales</taxon>
        <taxon>Circaeasteraceae</taxon>
        <taxon>Kingdonia</taxon>
    </lineage>
</organism>
<comment type="caution">
    <text evidence="12">The sequence shown here is derived from an EMBL/GenBank/DDBJ whole genome shotgun (WGS) entry which is preliminary data.</text>
</comment>
<dbReference type="GO" id="GO:0005634">
    <property type="term" value="C:nucleus"/>
    <property type="evidence" value="ECO:0007669"/>
    <property type="project" value="UniProtKB-SubCell"/>
</dbReference>
<evidence type="ECO:0000256" key="6">
    <source>
        <dbReference type="ARBA" id="ARBA00023163"/>
    </source>
</evidence>
<feature type="compositionally biased region" description="Polar residues" evidence="10">
    <location>
        <begin position="44"/>
        <end position="53"/>
    </location>
</feature>
<comment type="subcellular location">
    <subcellularLocation>
        <location evidence="8 9">Nucleus</location>
    </subcellularLocation>
</comment>
<feature type="region of interest" description="Disordered" evidence="10">
    <location>
        <begin position="130"/>
        <end position="152"/>
    </location>
</feature>
<accession>A0A7J7NY27</accession>
<dbReference type="InterPro" id="IPR045174">
    <property type="entry name" value="Dof"/>
</dbReference>
<comment type="function">
    <text evidence="9">Transcription factor that binds specifically to a 5'-AA[AG]G-3' consensus core sequence.</text>
</comment>
<evidence type="ECO:0000256" key="8">
    <source>
        <dbReference type="PROSITE-ProRule" id="PRU00071"/>
    </source>
</evidence>
<dbReference type="OrthoDB" id="1927254at2759"/>
<dbReference type="EMBL" id="JACGCM010000445">
    <property type="protein sequence ID" value="KAF6171983.1"/>
    <property type="molecule type" value="Genomic_DNA"/>
</dbReference>
<dbReference type="GO" id="GO:0008270">
    <property type="term" value="F:zinc ion binding"/>
    <property type="evidence" value="ECO:0007669"/>
    <property type="project" value="UniProtKB-KW"/>
</dbReference>
<name>A0A7J7NY27_9MAGN</name>
<feature type="domain" description="Dof-type" evidence="11">
    <location>
        <begin position="71"/>
        <end position="125"/>
    </location>
</feature>
<evidence type="ECO:0000313" key="13">
    <source>
        <dbReference type="Proteomes" id="UP000541444"/>
    </source>
</evidence>
<dbReference type="GO" id="GO:0003677">
    <property type="term" value="F:DNA binding"/>
    <property type="evidence" value="ECO:0007669"/>
    <property type="project" value="UniProtKB-UniRule"/>
</dbReference>
<keyword evidence="2 8" id="KW-0863">Zinc-finger</keyword>
<feature type="region of interest" description="Disordered" evidence="10">
    <location>
        <begin position="12"/>
        <end position="54"/>
    </location>
</feature>
<feature type="compositionally biased region" description="Polar residues" evidence="10">
    <location>
        <begin position="14"/>
        <end position="29"/>
    </location>
</feature>
<sequence>MVFPSVPVYLDPPNWQQQTIHQPGTTSNENPHHPPLSPPATPANGGTNSSRPNSMADLARMAKIPQPEVALKCPRCDSSNTKFCYYNNYNLSQPRHFCKTCRRYWTRGGALRNVPVGGGCRRNKITKSSKLKSPVINSEHQTGSGSISSAVPSSSCTRTEIVSRIGYHLPLQLSCMPSLHHLSDYGAPDTALNFGGSQAQMGRTDMGFQMGINSSSGGGLSTILSGEQWQTQRFPFLGGLETPQGLYPYISQGVADPHTNLQLRPKPQPDSSAEMHDQVNSIKMEENQRFNLSRQFLSIPGNDQFLGSNAWTDLSGFTSSSTTHLL</sequence>
<proteinExistence type="predicted"/>
<dbReference type="PROSITE" id="PS50884">
    <property type="entry name" value="ZF_DOF_2"/>
    <property type="match status" value="1"/>
</dbReference>
<dbReference type="InterPro" id="IPR003851">
    <property type="entry name" value="Znf_Dof"/>
</dbReference>
<evidence type="ECO:0000256" key="5">
    <source>
        <dbReference type="ARBA" id="ARBA00023125"/>
    </source>
</evidence>
<keyword evidence="1 9" id="KW-0479">Metal-binding</keyword>
<dbReference type="PROSITE" id="PS01361">
    <property type="entry name" value="ZF_DOF_1"/>
    <property type="match status" value="1"/>
</dbReference>
<evidence type="ECO:0000256" key="1">
    <source>
        <dbReference type="ARBA" id="ARBA00022723"/>
    </source>
</evidence>
<dbReference type="Proteomes" id="UP000541444">
    <property type="component" value="Unassembled WGS sequence"/>
</dbReference>
<dbReference type="PANTHER" id="PTHR31992">
    <property type="entry name" value="DOF ZINC FINGER PROTEIN DOF1.4-RELATED"/>
    <property type="match status" value="1"/>
</dbReference>
<evidence type="ECO:0000256" key="10">
    <source>
        <dbReference type="SAM" id="MobiDB-lite"/>
    </source>
</evidence>
<dbReference type="PANTHER" id="PTHR31992:SF352">
    <property type="entry name" value="DOF ZINC FINGER PROTEIN"/>
    <property type="match status" value="1"/>
</dbReference>